<accession>A0AAV9R8Y6</accession>
<evidence type="ECO:0000256" key="1">
    <source>
        <dbReference type="SAM" id="MobiDB-lite"/>
    </source>
</evidence>
<evidence type="ECO:0000313" key="2">
    <source>
        <dbReference type="EMBL" id="KAK5605743.1"/>
    </source>
</evidence>
<name>A0AAV9R8Y6_9TELE</name>
<gene>
    <name evidence="2" type="ORF">CRENBAI_006829</name>
</gene>
<proteinExistence type="predicted"/>
<feature type="region of interest" description="Disordered" evidence="1">
    <location>
        <begin position="1"/>
        <end position="27"/>
    </location>
</feature>
<organism evidence="2 3">
    <name type="scientific">Crenichthys baileyi</name>
    <name type="common">White River springfish</name>
    <dbReference type="NCBI Taxonomy" id="28760"/>
    <lineage>
        <taxon>Eukaryota</taxon>
        <taxon>Metazoa</taxon>
        <taxon>Chordata</taxon>
        <taxon>Craniata</taxon>
        <taxon>Vertebrata</taxon>
        <taxon>Euteleostomi</taxon>
        <taxon>Actinopterygii</taxon>
        <taxon>Neopterygii</taxon>
        <taxon>Teleostei</taxon>
        <taxon>Neoteleostei</taxon>
        <taxon>Acanthomorphata</taxon>
        <taxon>Ovalentaria</taxon>
        <taxon>Atherinomorphae</taxon>
        <taxon>Cyprinodontiformes</taxon>
        <taxon>Goodeidae</taxon>
        <taxon>Crenichthys</taxon>
    </lineage>
</organism>
<comment type="caution">
    <text evidence="2">The sequence shown here is derived from an EMBL/GenBank/DDBJ whole genome shotgun (WGS) entry which is preliminary data.</text>
</comment>
<reference evidence="2 3" key="1">
    <citation type="submission" date="2021-06" db="EMBL/GenBank/DDBJ databases">
        <authorList>
            <person name="Palmer J.M."/>
        </authorList>
    </citation>
    <scope>NUCLEOTIDE SEQUENCE [LARGE SCALE GENOMIC DNA]</scope>
    <source>
        <strain evidence="2 3">MEX-2019</strain>
        <tissue evidence="2">Muscle</tissue>
    </source>
</reference>
<keyword evidence="3" id="KW-1185">Reference proteome</keyword>
<dbReference type="EMBL" id="JAHHUM010002169">
    <property type="protein sequence ID" value="KAK5605743.1"/>
    <property type="molecule type" value="Genomic_DNA"/>
</dbReference>
<dbReference type="AlphaFoldDB" id="A0AAV9R8Y6"/>
<feature type="compositionally biased region" description="Basic and acidic residues" evidence="1">
    <location>
        <begin position="1"/>
        <end position="17"/>
    </location>
</feature>
<dbReference type="Proteomes" id="UP001311232">
    <property type="component" value="Unassembled WGS sequence"/>
</dbReference>
<sequence length="69" mass="7884">MVRTSEPFRVHNEHVEEGSNSSRITKSSSRWLIHKADSTLQLSDRTVRRSYLEAALISPRLSSNCVRSL</sequence>
<protein>
    <submittedName>
        <fullName evidence="2">Uncharacterized protein</fullName>
    </submittedName>
</protein>
<evidence type="ECO:0000313" key="3">
    <source>
        <dbReference type="Proteomes" id="UP001311232"/>
    </source>
</evidence>